<dbReference type="SUPFAM" id="SSF56645">
    <property type="entry name" value="Acyl-CoA dehydrogenase NM domain-like"/>
    <property type="match status" value="1"/>
</dbReference>
<dbReference type="GO" id="GO:0050660">
    <property type="term" value="F:flavin adenine dinucleotide binding"/>
    <property type="evidence" value="ECO:0007669"/>
    <property type="project" value="InterPro"/>
</dbReference>
<dbReference type="Proteomes" id="UP000061603">
    <property type="component" value="Chromosome"/>
</dbReference>
<dbReference type="EMBL" id="CP010554">
    <property type="protein sequence ID" value="AJP47269.1"/>
    <property type="molecule type" value="Genomic_DNA"/>
</dbReference>
<dbReference type="GO" id="GO:0033539">
    <property type="term" value="P:fatty acid beta-oxidation using acyl-CoA dehydrogenase"/>
    <property type="evidence" value="ECO:0007669"/>
    <property type="project" value="TreeGrafter"/>
</dbReference>
<evidence type="ECO:0000313" key="4">
    <source>
        <dbReference type="Proteomes" id="UP000061603"/>
    </source>
</evidence>
<accession>A0A0C5J6L2</accession>
<keyword evidence="4" id="KW-1185">Reference proteome</keyword>
<dbReference type="Gene3D" id="1.10.540.10">
    <property type="entry name" value="Acyl-CoA dehydrogenase/oxidase, N-terminal domain"/>
    <property type="match status" value="1"/>
</dbReference>
<evidence type="ECO:0000256" key="1">
    <source>
        <dbReference type="ARBA" id="ARBA00023002"/>
    </source>
</evidence>
<dbReference type="InterPro" id="IPR046373">
    <property type="entry name" value="Acyl-CoA_Oxase/DH_mid-dom_sf"/>
</dbReference>
<dbReference type="InterPro" id="IPR037069">
    <property type="entry name" value="AcylCoA_DH/ox_N_sf"/>
</dbReference>
<dbReference type="STRING" id="1565605.PG1C_00120"/>
<evidence type="ECO:0000259" key="2">
    <source>
        <dbReference type="Pfam" id="PF08028"/>
    </source>
</evidence>
<dbReference type="PATRIC" id="fig|1565605.3.peg.29"/>
<dbReference type="RefSeq" id="WP_202635444.1">
    <property type="nucleotide sequence ID" value="NZ_CP010554.1"/>
</dbReference>
<dbReference type="Pfam" id="PF08028">
    <property type="entry name" value="Acyl-CoA_dh_2"/>
    <property type="match status" value="1"/>
</dbReference>
<dbReference type="KEGG" id="rbu:PG1C_00120"/>
<dbReference type="PIRSF" id="PIRSF016578">
    <property type="entry name" value="HsaA"/>
    <property type="match status" value="1"/>
</dbReference>
<dbReference type="InterPro" id="IPR050741">
    <property type="entry name" value="Acyl-CoA_dehydrogenase"/>
</dbReference>
<proteinExistence type="predicted"/>
<dbReference type="GO" id="GO:0003995">
    <property type="term" value="F:acyl-CoA dehydrogenase activity"/>
    <property type="evidence" value="ECO:0007669"/>
    <property type="project" value="TreeGrafter"/>
</dbReference>
<sequence>MTQLTHEEAIKRAEYVGQVAEAELFEADRKGGYSTKLKDAIHETQLHRLLRPKRYGGFGMTHRTLSEVIRTVAQHSVSGAWVTYFMPLHETWVALLPPKGREEIYSADKFVADIFFPIGKVEYVEGGVRLSGQWNWGSGIDFCEWIGLGAIVDVPGTTTGPQPCLVTIKVSEGEIIQNWDTFGLRGTGSKGIAVKDVFVPWYRVLPVATAKGSNTPVGGEFDPAEPVYRVPFMPAFALGFNSVCIGAMQRLQKELHSRIRSRQRVVLGGQEWESPVAQRNLGEVVTHIEQAEALHERYIKQLDDWRIAGTTSASPLEESRMGAWRSSIAKTAAQVGFRTLELLGGAATYKGDIVEVFARDLMMVSIHVTQLYEDHMMYYGRTQYGLSGHPLG</sequence>
<dbReference type="Gene3D" id="1.20.140.10">
    <property type="entry name" value="Butyryl-CoA Dehydrogenase, subunit A, domain 3"/>
    <property type="match status" value="1"/>
</dbReference>
<feature type="domain" description="Acyl-CoA dehydrogenase C-terminal" evidence="2">
    <location>
        <begin position="239"/>
        <end position="368"/>
    </location>
</feature>
<dbReference type="PANTHER" id="PTHR48083:SF19">
    <property type="entry name" value="FLAVIN-DEPENDENT MONOOXYGENASE, OXYGENASE SUBUNIT HSAA"/>
    <property type="match status" value="1"/>
</dbReference>
<dbReference type="HOGENOM" id="CLU_018204_2_0_4"/>
<keyword evidence="1" id="KW-0560">Oxidoreductase</keyword>
<name>A0A0C5J6L2_9PROT</name>
<dbReference type="AlphaFoldDB" id="A0A0C5J6L2"/>
<dbReference type="SUPFAM" id="SSF47203">
    <property type="entry name" value="Acyl-CoA dehydrogenase C-terminal domain-like"/>
    <property type="match status" value="1"/>
</dbReference>
<evidence type="ECO:0000313" key="3">
    <source>
        <dbReference type="EMBL" id="AJP47269.1"/>
    </source>
</evidence>
<protein>
    <recommendedName>
        <fullName evidence="2">Acyl-CoA dehydrogenase C-terminal domain-containing protein</fullName>
    </recommendedName>
</protein>
<dbReference type="GO" id="GO:0016712">
    <property type="term" value="F:oxidoreductase activity, acting on paired donors, with incorporation or reduction of molecular oxygen, reduced flavin or flavoprotein as one donor, and incorporation of one atom of oxygen"/>
    <property type="evidence" value="ECO:0007669"/>
    <property type="project" value="TreeGrafter"/>
</dbReference>
<dbReference type="InterPro" id="IPR013107">
    <property type="entry name" value="Acyl-CoA_DH_C"/>
</dbReference>
<organism evidence="3 4">
    <name type="scientific">Rugosibacter aromaticivorans</name>
    <dbReference type="NCBI Taxonomy" id="1565605"/>
    <lineage>
        <taxon>Bacteria</taxon>
        <taxon>Pseudomonadati</taxon>
        <taxon>Pseudomonadota</taxon>
        <taxon>Betaproteobacteria</taxon>
        <taxon>Nitrosomonadales</taxon>
        <taxon>Sterolibacteriaceae</taxon>
        <taxon>Rugosibacter</taxon>
    </lineage>
</organism>
<gene>
    <name evidence="3" type="ORF">PG1C_00120</name>
</gene>
<reference evidence="3 4" key="1">
    <citation type="journal article" date="2015" name="Genome Announc.">
        <title>Complete Genome Sequence of a Novel Bacterium within the Family Rhodocyclaceae That Degrades Polycyclic Aromatic Hydrocarbons.</title>
        <authorList>
            <person name="Singleton D.R."/>
            <person name="Dickey A.N."/>
            <person name="Scholl E.H."/>
            <person name="Wright F.A."/>
            <person name="Aitken M.D."/>
        </authorList>
    </citation>
    <scope>NUCLEOTIDE SEQUENCE [LARGE SCALE GENOMIC DNA]</scope>
    <source>
        <strain evidence="4">PG1-Ca6</strain>
    </source>
</reference>
<dbReference type="InterPro" id="IPR009100">
    <property type="entry name" value="AcylCoA_DH/oxidase_NM_dom_sf"/>
</dbReference>
<dbReference type="GO" id="GO:0005737">
    <property type="term" value="C:cytoplasm"/>
    <property type="evidence" value="ECO:0007669"/>
    <property type="project" value="TreeGrafter"/>
</dbReference>
<dbReference type="Gene3D" id="2.40.110.10">
    <property type="entry name" value="Butyryl-CoA Dehydrogenase, subunit A, domain 2"/>
    <property type="match status" value="1"/>
</dbReference>
<dbReference type="PANTHER" id="PTHR48083">
    <property type="entry name" value="MEDIUM-CHAIN SPECIFIC ACYL-COA DEHYDROGENASE, MITOCHONDRIAL-RELATED"/>
    <property type="match status" value="1"/>
</dbReference>
<dbReference type="InterPro" id="IPR036250">
    <property type="entry name" value="AcylCo_DH-like_C"/>
</dbReference>